<comment type="caution">
    <text evidence="1">The sequence shown here is derived from an EMBL/GenBank/DDBJ whole genome shotgun (WGS) entry which is preliminary data.</text>
</comment>
<protein>
    <recommendedName>
        <fullName evidence="3">Phage protein</fullName>
    </recommendedName>
</protein>
<gene>
    <name evidence="1" type="ORF">ACFPN5_05595</name>
</gene>
<dbReference type="RefSeq" id="WP_379780984.1">
    <property type="nucleotide sequence ID" value="NZ_JBHSMU010000005.1"/>
</dbReference>
<sequence length="99" mass="10884">MNDALDEEKFKMVQCRATAEISIDGKCVTCRFVDGRVKWARDAPSLEEWNQLAKHPVAVDLKGGKFQYVGDEIDGVIISVFTPGGSLDFNLTYLAETGG</sequence>
<organism evidence="1 2">
    <name type="scientific">Massilia niabensis</name>
    <dbReference type="NCBI Taxonomy" id="544910"/>
    <lineage>
        <taxon>Bacteria</taxon>
        <taxon>Pseudomonadati</taxon>
        <taxon>Pseudomonadota</taxon>
        <taxon>Betaproteobacteria</taxon>
        <taxon>Burkholderiales</taxon>
        <taxon>Oxalobacteraceae</taxon>
        <taxon>Telluria group</taxon>
        <taxon>Massilia</taxon>
    </lineage>
</organism>
<dbReference type="Proteomes" id="UP001596050">
    <property type="component" value="Unassembled WGS sequence"/>
</dbReference>
<evidence type="ECO:0000313" key="2">
    <source>
        <dbReference type="Proteomes" id="UP001596050"/>
    </source>
</evidence>
<evidence type="ECO:0000313" key="1">
    <source>
        <dbReference type="EMBL" id="MFC5459278.1"/>
    </source>
</evidence>
<accession>A0ABW0L2U4</accession>
<evidence type="ECO:0008006" key="3">
    <source>
        <dbReference type="Google" id="ProtNLM"/>
    </source>
</evidence>
<keyword evidence="2" id="KW-1185">Reference proteome</keyword>
<proteinExistence type="predicted"/>
<name>A0ABW0L2U4_9BURK</name>
<reference evidence="2" key="1">
    <citation type="journal article" date="2019" name="Int. J. Syst. Evol. Microbiol.">
        <title>The Global Catalogue of Microorganisms (GCM) 10K type strain sequencing project: providing services to taxonomists for standard genome sequencing and annotation.</title>
        <authorList>
            <consortium name="The Broad Institute Genomics Platform"/>
            <consortium name="The Broad Institute Genome Sequencing Center for Infectious Disease"/>
            <person name="Wu L."/>
            <person name="Ma J."/>
        </authorList>
    </citation>
    <scope>NUCLEOTIDE SEQUENCE [LARGE SCALE GENOMIC DNA]</scope>
    <source>
        <strain evidence="2">KACC 12649</strain>
    </source>
</reference>
<dbReference type="EMBL" id="JBHSMU010000005">
    <property type="protein sequence ID" value="MFC5459278.1"/>
    <property type="molecule type" value="Genomic_DNA"/>
</dbReference>